<evidence type="ECO:0000256" key="1">
    <source>
        <dbReference type="SAM" id="Phobius"/>
    </source>
</evidence>
<evidence type="ECO:0000313" key="3">
    <source>
        <dbReference type="Proteomes" id="UP000003614"/>
    </source>
</evidence>
<gene>
    <name evidence="2" type="ORF">SeV_B2938</name>
</gene>
<proteinExistence type="predicted"/>
<dbReference type="EMBL" id="ABFH02000001">
    <property type="protein sequence ID" value="EDZ02693.1"/>
    <property type="molecule type" value="Genomic_DNA"/>
</dbReference>
<name>A0A6C8F410_SALV4</name>
<accession>A0A6C8F410</accession>
<keyword evidence="1" id="KW-0472">Membrane</keyword>
<keyword evidence="1" id="KW-1133">Transmembrane helix</keyword>
<comment type="caution">
    <text evidence="2">The sequence shown here is derived from an EMBL/GenBank/DDBJ whole genome shotgun (WGS) entry which is preliminary data.</text>
</comment>
<dbReference type="Proteomes" id="UP000003614">
    <property type="component" value="Unassembled WGS sequence"/>
</dbReference>
<sequence length="41" mass="5132">MKTFFLLYNMLFLYCLSQIAVMDMDMHFPRRRYSIMPKHQN</sequence>
<protein>
    <submittedName>
        <fullName evidence="2">Uncharacterized protein</fullName>
    </submittedName>
</protein>
<evidence type="ECO:0000313" key="2">
    <source>
        <dbReference type="EMBL" id="EDZ02693.1"/>
    </source>
</evidence>
<feature type="transmembrane region" description="Helical" evidence="1">
    <location>
        <begin position="6"/>
        <end position="24"/>
    </location>
</feature>
<dbReference type="AlphaFoldDB" id="A0A6C8F410"/>
<organism evidence="2 3">
    <name type="scientific">Salmonella virchow (strain SL491)</name>
    <dbReference type="NCBI Taxonomy" id="465517"/>
    <lineage>
        <taxon>Bacteria</taxon>
        <taxon>Pseudomonadati</taxon>
        <taxon>Pseudomonadota</taxon>
        <taxon>Gammaproteobacteria</taxon>
        <taxon>Enterobacterales</taxon>
        <taxon>Enterobacteriaceae</taxon>
        <taxon>Salmonella</taxon>
    </lineage>
</organism>
<reference evidence="2 3" key="1">
    <citation type="journal article" date="2011" name="J. Bacteriol.">
        <title>Comparative genomics of 28 Salmonella enterica isolates: evidence for CRISPR-mediated adaptive sublineage evolution.</title>
        <authorList>
            <person name="Fricke W.F."/>
            <person name="Mammel M.K."/>
            <person name="McDermott P.F."/>
            <person name="Tartera C."/>
            <person name="White D.G."/>
            <person name="Leclerc J.E."/>
            <person name="Ravel J."/>
            <person name="Cebula T.A."/>
        </authorList>
    </citation>
    <scope>NUCLEOTIDE SEQUENCE [LARGE SCALE GENOMIC DNA]</scope>
    <source>
        <strain evidence="2 3">SL491</strain>
    </source>
</reference>
<keyword evidence="1" id="KW-0812">Transmembrane</keyword>